<feature type="region of interest" description="Disordered" evidence="1">
    <location>
        <begin position="146"/>
        <end position="170"/>
    </location>
</feature>
<feature type="compositionally biased region" description="Polar residues" evidence="1">
    <location>
        <begin position="270"/>
        <end position="280"/>
    </location>
</feature>
<dbReference type="EMBL" id="JABCIY010000314">
    <property type="protein sequence ID" value="KAF7185630.1"/>
    <property type="molecule type" value="Genomic_DNA"/>
</dbReference>
<gene>
    <name evidence="2" type="ORF">HII31_13025</name>
</gene>
<comment type="caution">
    <text evidence="2">The sequence shown here is derived from an EMBL/GenBank/DDBJ whole genome shotgun (WGS) entry which is preliminary data.</text>
</comment>
<sequence>MHTLPQDQEALRLERGLSRYLSVSFSSPPPHTTGNPYPPTMSSRTPKSRKAKKRDEYYNDPASEYEEDDEIEFVESDRDEFILAFTGLSVNTITEYRRFTWPKQEKARIVQHALVGRKCVSLGRSQIPSSILINLQPLYSSLSTNAIPAPATGPRPGIASGPRQASRQEMHNQVGRLHPMSPKCFPVLIEERKRGDDCPIHASKALISAESSDFLSWRAITSGEVAKDHADRGRTTCKLKNVNEMGKTELIKRTMDMLVRGNVITKDTCKSPQTPLNTDLSWLKSPSPGPAATSPMPPAAINKSRKAGYYSNFTTSNNKSEYSGGGYASDTDSDTELEPFPAKAKKQQSPGTSSKPPAKHKKSLLGDNDEVSGWKPGKTTSINKYLADDSDTEDEEQTKSKSESMAKEQLDGLLYMLWKQADGSSKKSSKQVDNSPTKLSANTAKTTPDKLRDDVMIAMLEQDLTD</sequence>
<dbReference type="AlphaFoldDB" id="A0A8H6VG26"/>
<dbReference type="OrthoDB" id="3649201at2759"/>
<keyword evidence="3" id="KW-1185">Reference proteome</keyword>
<accession>A0A8H6VG26</accession>
<organism evidence="2 3">
    <name type="scientific">Pseudocercospora fuligena</name>
    <dbReference type="NCBI Taxonomy" id="685502"/>
    <lineage>
        <taxon>Eukaryota</taxon>
        <taxon>Fungi</taxon>
        <taxon>Dikarya</taxon>
        <taxon>Ascomycota</taxon>
        <taxon>Pezizomycotina</taxon>
        <taxon>Dothideomycetes</taxon>
        <taxon>Dothideomycetidae</taxon>
        <taxon>Mycosphaerellales</taxon>
        <taxon>Mycosphaerellaceae</taxon>
        <taxon>Pseudocercospora</taxon>
    </lineage>
</organism>
<feature type="region of interest" description="Disordered" evidence="1">
    <location>
        <begin position="421"/>
        <end position="450"/>
    </location>
</feature>
<feature type="compositionally biased region" description="Basic and acidic residues" evidence="1">
    <location>
        <begin position="397"/>
        <end position="407"/>
    </location>
</feature>
<proteinExistence type="predicted"/>
<dbReference type="Proteomes" id="UP000660729">
    <property type="component" value="Unassembled WGS sequence"/>
</dbReference>
<evidence type="ECO:0000313" key="3">
    <source>
        <dbReference type="Proteomes" id="UP000660729"/>
    </source>
</evidence>
<feature type="region of interest" description="Disordered" evidence="1">
    <location>
        <begin position="268"/>
        <end position="300"/>
    </location>
</feature>
<feature type="compositionally biased region" description="Pro residues" evidence="1">
    <location>
        <begin position="27"/>
        <end position="39"/>
    </location>
</feature>
<name>A0A8H6VG26_9PEZI</name>
<protein>
    <submittedName>
        <fullName evidence="2">Uncharacterized protein</fullName>
    </submittedName>
</protein>
<feature type="compositionally biased region" description="Polar residues" evidence="1">
    <location>
        <begin position="431"/>
        <end position="446"/>
    </location>
</feature>
<feature type="region of interest" description="Disordered" evidence="1">
    <location>
        <begin position="320"/>
        <end position="407"/>
    </location>
</feature>
<evidence type="ECO:0000313" key="2">
    <source>
        <dbReference type="EMBL" id="KAF7185630.1"/>
    </source>
</evidence>
<evidence type="ECO:0000256" key="1">
    <source>
        <dbReference type="SAM" id="MobiDB-lite"/>
    </source>
</evidence>
<feature type="region of interest" description="Disordered" evidence="1">
    <location>
        <begin position="22"/>
        <end position="68"/>
    </location>
</feature>
<reference evidence="2" key="1">
    <citation type="submission" date="2020-04" db="EMBL/GenBank/DDBJ databases">
        <title>Draft genome resource of the tomato pathogen Pseudocercospora fuligena.</title>
        <authorList>
            <person name="Zaccaron A."/>
        </authorList>
    </citation>
    <scope>NUCLEOTIDE SEQUENCE</scope>
    <source>
        <strain evidence="2">PF001</strain>
    </source>
</reference>